<keyword evidence="2" id="KW-1185">Reference proteome</keyword>
<dbReference type="PANTHER" id="PTHR39953">
    <property type="entry name" value="RE54151P"/>
    <property type="match status" value="1"/>
</dbReference>
<dbReference type="EMBL" id="JBDJPC010000015">
    <property type="protein sequence ID" value="KAL1488099.1"/>
    <property type="molecule type" value="Genomic_DNA"/>
</dbReference>
<dbReference type="Proteomes" id="UP001566132">
    <property type="component" value="Unassembled WGS sequence"/>
</dbReference>
<evidence type="ECO:0000313" key="2">
    <source>
        <dbReference type="Proteomes" id="UP001566132"/>
    </source>
</evidence>
<dbReference type="PANTHER" id="PTHR39953:SF1">
    <property type="entry name" value="RE54151P"/>
    <property type="match status" value="1"/>
</dbReference>
<dbReference type="SUPFAM" id="SSF52980">
    <property type="entry name" value="Restriction endonuclease-like"/>
    <property type="match status" value="1"/>
</dbReference>
<dbReference type="AlphaFoldDB" id="A0ABD1E0K4"/>
<reference evidence="1 2" key="1">
    <citation type="submission" date="2024-05" db="EMBL/GenBank/DDBJ databases">
        <title>Genetic variation in Jamaican populations of the coffee berry borer (Hypothenemus hampei).</title>
        <authorList>
            <person name="Errbii M."/>
            <person name="Myrie A."/>
        </authorList>
    </citation>
    <scope>NUCLEOTIDE SEQUENCE [LARGE SCALE GENOMIC DNA]</scope>
    <source>
        <strain evidence="1">JA-Hopewell-2020-01-JO</strain>
        <tissue evidence="1">Whole body</tissue>
    </source>
</reference>
<dbReference type="GO" id="GO:0006281">
    <property type="term" value="P:DNA repair"/>
    <property type="evidence" value="ECO:0007669"/>
    <property type="project" value="UniProtKB-ARBA"/>
</dbReference>
<protein>
    <recommendedName>
        <fullName evidence="3">YqaJ viral recombinase domain-containing protein</fullName>
    </recommendedName>
</protein>
<dbReference type="InterPro" id="IPR011335">
    <property type="entry name" value="Restrct_endonuc-II-like"/>
</dbReference>
<organism evidence="1 2">
    <name type="scientific">Hypothenemus hampei</name>
    <name type="common">Coffee berry borer</name>
    <dbReference type="NCBI Taxonomy" id="57062"/>
    <lineage>
        <taxon>Eukaryota</taxon>
        <taxon>Metazoa</taxon>
        <taxon>Ecdysozoa</taxon>
        <taxon>Arthropoda</taxon>
        <taxon>Hexapoda</taxon>
        <taxon>Insecta</taxon>
        <taxon>Pterygota</taxon>
        <taxon>Neoptera</taxon>
        <taxon>Endopterygota</taxon>
        <taxon>Coleoptera</taxon>
        <taxon>Polyphaga</taxon>
        <taxon>Cucujiformia</taxon>
        <taxon>Curculionidae</taxon>
        <taxon>Scolytinae</taxon>
        <taxon>Hypothenemus</taxon>
    </lineage>
</organism>
<comment type="caution">
    <text evidence="1">The sequence shown here is derived from an EMBL/GenBank/DDBJ whole genome shotgun (WGS) entry which is preliminary data.</text>
</comment>
<sequence length="202" mass="23228">MWLHRRSEEPSPTEVACYWVKSKLSKVGTSIKYLTLKDFGAKEDLSSDEDSSRFIEEVIHIGVKSQAESQLLKYFKSDIIEEKLGLHHLIINFISSDCNNDCSEFFNFCKENMVADLCSEASLKTVEQNNSSLWFQLRYARITASKIYDAAHCKKAMVPWLIKYSVYPIFGASPDAICEEYVVEIKMSTDRKDFSELFDKGK</sequence>
<accession>A0ABD1E0K4</accession>
<gene>
    <name evidence="1" type="ORF">ABEB36_015057</name>
</gene>
<name>A0ABD1E0K4_HYPHA</name>
<evidence type="ECO:0000313" key="1">
    <source>
        <dbReference type="EMBL" id="KAL1488099.1"/>
    </source>
</evidence>
<evidence type="ECO:0008006" key="3">
    <source>
        <dbReference type="Google" id="ProtNLM"/>
    </source>
</evidence>
<proteinExistence type="predicted"/>